<dbReference type="GO" id="GO:0071539">
    <property type="term" value="P:protein localization to centrosome"/>
    <property type="evidence" value="ECO:0007669"/>
    <property type="project" value="TreeGrafter"/>
</dbReference>
<dbReference type="OMA" id="CYMPVVD"/>
<sequence length="1899" mass="212208">YKIPSDVSPSTSLPPLVEGRLRFFLRVTVSQIQWTLHNPPSPTFVRLRWWGESSNGTHFFPSDGSQPAQKTIKTTARFPIRCGPKQFTSYLTDMGCLVLEVLTKPDHLPIARAQVVAISRLSLTQPISGCYSLESATSEKLGELQKQKDLIVSSPEPKCFAITVILERENKLRNAMVGSALKSDVDSAPALKDTPLPLPKDNILPHSRFVFQMFVKVPFIALKYTLTTVLIYLFFNSINSSPLPAWDDYMSGLSVCGDSELNDPQYDQSLLENLFYKTPMSDVRTSDTEAKGQGRVSSTGKQLTQSGVEISARIFTVFSPNSGTHQSTEAGGLHPDPSPEQMTLLSLVRQARVTVESLTVATDGEAATPPKISSVGKPPRPLGNKKCTYFIEYVFPLGSTSRHNRSKGGDVEVTRAAASKVTGRVVRFHHASVFPVHLSGATVKQWWGTDLIFNIYSRRRDQMKPILIGRAVHPLSSLLQSKRLSQCVVLPVLSMEGNSELDPRDKLPLQTAPGTQRDTNSRSPHVDADESRLDIWYPQRQPKEPFSHLDLRTQQQQEEEEPEILLHTLLMVPDGRNFSSGATKAPNVYLNCKLFWCNEIARSVVSWGRPDPAFNFVQVTPVSLTTRLLERMKNNMMVIEVWQKMGSSGQDRLLGLVKLPLHQFYMSFRDPKIAHLLLQAQYPVLGVDSYMPVIDVFSGSSKGSLRVVLAMGLSEQIVSLQRARDDEHDLVRPVHLLDHQSHSQTKVSIHFGFLCVCNVNGLTPLQSTVWGEADCYVQYSFPVQDAYPPAELKLFRTTTTLCVPDPSFGHTETHVLLTPEGVPVQRLLLSSLSSRGLSSGGGVQFEVWCRYYYPNVRDQLVAKGILPLSKLCAMVTMQRQHPNEAHMFSLPLIPRTDSPTEHQTKPSGLLDVCIRYKHRPVRPEGKTGKGSVSRFVTLVVEVHRASGLQAAARLVSQHDERFSHFASVGVNSYITVQLSLLPESERRCTRVAARSFCPEFDLHMEVPCDLLHHSSGGETRSLAEQLEEASALFTVWNRESRKGSRKLIHIMLSHKPEDVMLGAVNIPLAELLCKKTGISGWFGVYAPQETGSSQHQHTLVGGLDISVRFAHHSDRERIIKAAQGVGWETAQSKVQDDEEAWAESMRKMSLTFSMPRVWIPVHCLLLPGHSELQRSTYCYLRYKFYDQDAFCSQMKHPSVEEDGMEGLATVTFEGSRTVELRNTQPLMWYLQEERVEFQVWVAFSKDKTQRPRNSDRLLGSAFVDLSSFANTSKQKLILSGVYPLFRRSAADLQGAALRVHITLTAGCFPVDDSLGAAAEMDSQEELLSEDADQTPFLLTPKTSLGRHKNKSRATPDLTSERYTELSADDCFPVTVAVEQAMHLNLKGCPLAECNEGSPCCCVSYVTADSPEPACTSVVASTGCPVWDHQHQLSKQLLVDPQQSLVFKVWHKGETERVIGFASVDLSPLLCGFQSVSGWYNITDFSGQCHGQLKVSVTPLKGVQDLRGQRKTALFQTFPRSYNTTATYSSFPSHISRYPEQKISSPDHADSDSDRHFEHMDKVRFYHQSLQEQAAPHSACSSTAVEISSSSSLLFSTLRKKLSELDNIQRYFNRKLATPTFPSISEQDSHAEDEEQRETDTCHLLLRSKQLVGEVNNIITELLSPCRASKSSQKQNFPPKTPFPKMSADLTDSEPEEEKGRESYTVSESEDDNKEEINRNEAEDRTDCRQDMEADDDGEDEEYDEVVLYPRPLNEVTSLTDKTSPWTSIISDSELVSLESAEEPEELNLRKDEDETCKMSNLQTPDNSDQHDEPDESESFKGSEIDASDTDSEDEMTLQAIDERRAKATNTVSHEKDSSPAAHDATDTHDAPCSWDNQDSPTQVYPSSVFTVVFLVVTFL</sequence>
<feature type="compositionally biased region" description="Polar residues" evidence="1">
    <location>
        <begin position="512"/>
        <end position="523"/>
    </location>
</feature>
<dbReference type="PANTHER" id="PTHR21254:SF1">
    <property type="entry name" value="C2 DOMAIN-CONTAINING PROTEIN 3"/>
    <property type="match status" value="1"/>
</dbReference>
<dbReference type="STRING" id="94237.ENSMMOP00000020617"/>
<feature type="region of interest" description="Disordered" evidence="1">
    <location>
        <begin position="1667"/>
        <end position="1882"/>
    </location>
</feature>
<evidence type="ECO:0000313" key="4">
    <source>
        <dbReference type="Proteomes" id="UP000261620"/>
    </source>
</evidence>
<feature type="region of interest" description="Disordered" evidence="1">
    <location>
        <begin position="1338"/>
        <end position="1358"/>
    </location>
</feature>
<protein>
    <recommendedName>
        <fullName evidence="2">C2 domain-containing protein</fullName>
    </recommendedName>
</protein>
<feature type="compositionally biased region" description="Basic and acidic residues" evidence="1">
    <location>
        <begin position="1714"/>
        <end position="1731"/>
    </location>
</feature>
<dbReference type="PROSITE" id="PS50004">
    <property type="entry name" value="C2"/>
    <property type="match status" value="2"/>
</dbReference>
<reference evidence="3" key="1">
    <citation type="submission" date="2025-08" db="UniProtKB">
        <authorList>
            <consortium name="Ensembl"/>
        </authorList>
    </citation>
    <scope>IDENTIFICATION</scope>
</reference>
<evidence type="ECO:0000259" key="2">
    <source>
        <dbReference type="PROSITE" id="PS50004"/>
    </source>
</evidence>
<dbReference type="InterPro" id="IPR057537">
    <property type="entry name" value="C2_C2CD3_N"/>
</dbReference>
<feature type="compositionally biased region" description="Acidic residues" evidence="1">
    <location>
        <begin position="1732"/>
        <end position="1744"/>
    </location>
</feature>
<dbReference type="GO" id="GO:0005814">
    <property type="term" value="C:centriole"/>
    <property type="evidence" value="ECO:0007669"/>
    <property type="project" value="TreeGrafter"/>
</dbReference>
<dbReference type="Gene3D" id="2.60.40.150">
    <property type="entry name" value="C2 domain"/>
    <property type="match status" value="3"/>
</dbReference>
<dbReference type="Pfam" id="PF00168">
    <property type="entry name" value="C2"/>
    <property type="match status" value="3"/>
</dbReference>
<feature type="region of interest" description="Disordered" evidence="1">
    <location>
        <begin position="498"/>
        <end position="528"/>
    </location>
</feature>
<dbReference type="GO" id="GO:0034451">
    <property type="term" value="C:centriolar satellite"/>
    <property type="evidence" value="ECO:0007669"/>
    <property type="project" value="TreeGrafter"/>
</dbReference>
<keyword evidence="4" id="KW-1185">Reference proteome</keyword>
<dbReference type="GO" id="GO:0060271">
    <property type="term" value="P:cilium assembly"/>
    <property type="evidence" value="ECO:0007669"/>
    <property type="project" value="TreeGrafter"/>
</dbReference>
<dbReference type="CDD" id="cd00030">
    <property type="entry name" value="C2"/>
    <property type="match status" value="1"/>
</dbReference>
<dbReference type="Proteomes" id="UP000261620">
    <property type="component" value="Unplaced"/>
</dbReference>
<accession>A0A3Q4BKF3</accession>
<dbReference type="Ensembl" id="ENSMMOT00000020961.1">
    <property type="protein sequence ID" value="ENSMMOP00000020617.1"/>
    <property type="gene ID" value="ENSMMOG00000015691.1"/>
</dbReference>
<feature type="compositionally biased region" description="Basic and acidic residues" evidence="1">
    <location>
        <begin position="1786"/>
        <end position="1796"/>
    </location>
</feature>
<feature type="compositionally biased region" description="Polar residues" evidence="1">
    <location>
        <begin position="1754"/>
        <end position="1770"/>
    </location>
</feature>
<feature type="compositionally biased region" description="Polar residues" evidence="1">
    <location>
        <begin position="1797"/>
        <end position="1806"/>
    </location>
</feature>
<feature type="domain" description="C2" evidence="2">
    <location>
        <begin position="1351"/>
        <end position="1479"/>
    </location>
</feature>
<dbReference type="SUPFAM" id="SSF49562">
    <property type="entry name" value="C2 domain (Calcium/lipid-binding domain, CaLB)"/>
    <property type="match status" value="4"/>
</dbReference>
<feature type="compositionally biased region" description="Acidic residues" evidence="1">
    <location>
        <begin position="1825"/>
        <end position="1835"/>
    </location>
</feature>
<dbReference type="PANTHER" id="PTHR21254">
    <property type="entry name" value="C2 DOMAIN-CONTAINING PROTEIN 3"/>
    <property type="match status" value="1"/>
</dbReference>
<evidence type="ECO:0000313" key="3">
    <source>
        <dbReference type="Ensembl" id="ENSMMOP00000020617.1"/>
    </source>
</evidence>
<dbReference type="GO" id="GO:0061511">
    <property type="term" value="P:centriole elongation"/>
    <property type="evidence" value="ECO:0007669"/>
    <property type="project" value="TreeGrafter"/>
</dbReference>
<dbReference type="InterPro" id="IPR035892">
    <property type="entry name" value="C2_domain_sf"/>
</dbReference>
<evidence type="ECO:0000256" key="1">
    <source>
        <dbReference type="SAM" id="MobiDB-lite"/>
    </source>
</evidence>
<dbReference type="Pfam" id="PF25339">
    <property type="entry name" value="C2_C2CD3_N"/>
    <property type="match status" value="1"/>
</dbReference>
<reference evidence="3" key="2">
    <citation type="submission" date="2025-09" db="UniProtKB">
        <authorList>
            <consortium name="Ensembl"/>
        </authorList>
    </citation>
    <scope>IDENTIFICATION</scope>
</reference>
<dbReference type="InterPro" id="IPR000008">
    <property type="entry name" value="C2_dom"/>
</dbReference>
<name>A0A3Q4BKF3_MOLML</name>
<dbReference type="SMART" id="SM00239">
    <property type="entry name" value="C2"/>
    <property type="match status" value="4"/>
</dbReference>
<feature type="compositionally biased region" description="Basic and acidic residues" evidence="1">
    <location>
        <begin position="1852"/>
        <end position="1869"/>
    </location>
</feature>
<feature type="domain" description="C2" evidence="2">
    <location>
        <begin position="919"/>
        <end position="1082"/>
    </location>
</feature>
<proteinExistence type="predicted"/>
<feature type="compositionally biased region" description="Polar residues" evidence="1">
    <location>
        <begin position="1668"/>
        <end position="1677"/>
    </location>
</feature>
<organism evidence="3 4">
    <name type="scientific">Mola mola</name>
    <name type="common">Ocean sunfish</name>
    <name type="synonym">Tetraodon mola</name>
    <dbReference type="NCBI Taxonomy" id="94237"/>
    <lineage>
        <taxon>Eukaryota</taxon>
        <taxon>Metazoa</taxon>
        <taxon>Chordata</taxon>
        <taxon>Craniata</taxon>
        <taxon>Vertebrata</taxon>
        <taxon>Euteleostomi</taxon>
        <taxon>Actinopterygii</taxon>
        <taxon>Neopterygii</taxon>
        <taxon>Teleostei</taxon>
        <taxon>Neoteleostei</taxon>
        <taxon>Acanthomorphata</taxon>
        <taxon>Eupercaria</taxon>
        <taxon>Tetraodontiformes</taxon>
        <taxon>Molidae</taxon>
        <taxon>Mola</taxon>
    </lineage>
</organism>